<evidence type="ECO:0000313" key="4">
    <source>
        <dbReference type="Proteomes" id="UP001265746"/>
    </source>
</evidence>
<proteinExistence type="inferred from homology"/>
<organism evidence="3 4">
    <name type="scientific">Phomopsis amygdali</name>
    <name type="common">Fusicoccum amygdali</name>
    <dbReference type="NCBI Taxonomy" id="1214568"/>
    <lineage>
        <taxon>Eukaryota</taxon>
        <taxon>Fungi</taxon>
        <taxon>Dikarya</taxon>
        <taxon>Ascomycota</taxon>
        <taxon>Pezizomycotina</taxon>
        <taxon>Sordariomycetes</taxon>
        <taxon>Sordariomycetidae</taxon>
        <taxon>Diaporthales</taxon>
        <taxon>Diaporthaceae</taxon>
        <taxon>Diaporthe</taxon>
    </lineage>
</organism>
<keyword evidence="4" id="KW-1185">Reference proteome</keyword>
<evidence type="ECO:0000256" key="1">
    <source>
        <dbReference type="ARBA" id="ARBA00008954"/>
    </source>
</evidence>
<dbReference type="InterPro" id="IPR015422">
    <property type="entry name" value="PyrdxlP-dep_Trfase_small"/>
</dbReference>
<dbReference type="Proteomes" id="UP001265746">
    <property type="component" value="Unassembled WGS sequence"/>
</dbReference>
<dbReference type="Gene3D" id="3.40.640.10">
    <property type="entry name" value="Type I PLP-dependent aspartate aminotransferase-like (Major domain)"/>
    <property type="match status" value="1"/>
</dbReference>
<comment type="caution">
    <text evidence="3">The sequence shown here is derived from an EMBL/GenBank/DDBJ whole genome shotgun (WGS) entry which is preliminary data.</text>
</comment>
<dbReference type="EMBL" id="JAUJFL010000001">
    <property type="protein sequence ID" value="KAK2614309.1"/>
    <property type="molecule type" value="Genomic_DNA"/>
</dbReference>
<reference evidence="3" key="1">
    <citation type="submission" date="2023-06" db="EMBL/GenBank/DDBJ databases">
        <authorList>
            <person name="Noh H."/>
        </authorList>
    </citation>
    <scope>NUCLEOTIDE SEQUENCE</scope>
    <source>
        <strain evidence="3">DUCC20226</strain>
    </source>
</reference>
<dbReference type="AlphaFoldDB" id="A0AAD9SR67"/>
<comment type="similarity">
    <text evidence="1">Belongs to the class-III pyridoxal-phosphate-dependent aminotransferase family.</text>
</comment>
<evidence type="ECO:0000256" key="2">
    <source>
        <dbReference type="ARBA" id="ARBA00022898"/>
    </source>
</evidence>
<evidence type="ECO:0000313" key="3">
    <source>
        <dbReference type="EMBL" id="KAK2614309.1"/>
    </source>
</evidence>
<dbReference type="InterPro" id="IPR015421">
    <property type="entry name" value="PyrdxlP-dep_Trfase_major"/>
</dbReference>
<sequence>MTQLQLDDSNGVSNPISVHKSIGAQKSAVLHRHLRRDFLSVERGEGNYLILEDGQKIFDASGGAAVACLGHGNTTVNQAMVDQIQKLSYCASTFFKAPVVEQAGQAMIDTTDGQMTRAYIVGSG</sequence>
<keyword evidence="2" id="KW-0663">Pyridoxal phosphate</keyword>
<name>A0AAD9SR67_PHOAM</name>
<dbReference type="InterPro" id="IPR005814">
    <property type="entry name" value="Aminotrans_3"/>
</dbReference>
<dbReference type="Gene3D" id="3.90.1150.10">
    <property type="entry name" value="Aspartate Aminotransferase, domain 1"/>
    <property type="match status" value="1"/>
</dbReference>
<dbReference type="GO" id="GO:0030170">
    <property type="term" value="F:pyridoxal phosphate binding"/>
    <property type="evidence" value="ECO:0007669"/>
    <property type="project" value="InterPro"/>
</dbReference>
<dbReference type="GO" id="GO:0008483">
    <property type="term" value="F:transaminase activity"/>
    <property type="evidence" value="ECO:0007669"/>
    <property type="project" value="InterPro"/>
</dbReference>
<dbReference type="PANTHER" id="PTHR43094">
    <property type="entry name" value="AMINOTRANSFERASE"/>
    <property type="match status" value="1"/>
</dbReference>
<dbReference type="PANTHER" id="PTHR43094:SF1">
    <property type="entry name" value="AMINOTRANSFERASE CLASS-III"/>
    <property type="match status" value="1"/>
</dbReference>
<dbReference type="Pfam" id="PF00202">
    <property type="entry name" value="Aminotran_3"/>
    <property type="match status" value="1"/>
</dbReference>
<dbReference type="SUPFAM" id="SSF53383">
    <property type="entry name" value="PLP-dependent transferases"/>
    <property type="match status" value="1"/>
</dbReference>
<accession>A0AAD9SR67</accession>
<protein>
    <recommendedName>
        <fullName evidence="5">Aspartate aminotransferase family protein</fullName>
    </recommendedName>
</protein>
<dbReference type="GO" id="GO:0005829">
    <property type="term" value="C:cytosol"/>
    <property type="evidence" value="ECO:0007669"/>
    <property type="project" value="TreeGrafter"/>
</dbReference>
<evidence type="ECO:0008006" key="5">
    <source>
        <dbReference type="Google" id="ProtNLM"/>
    </source>
</evidence>
<dbReference type="InterPro" id="IPR015424">
    <property type="entry name" value="PyrdxlP-dep_Trfase"/>
</dbReference>
<gene>
    <name evidence="3" type="ORF">N8I77_001150</name>
</gene>